<dbReference type="Proteomes" id="UP000703269">
    <property type="component" value="Unassembled WGS sequence"/>
</dbReference>
<dbReference type="EMBL" id="BPQB01000030">
    <property type="protein sequence ID" value="GJE93037.1"/>
    <property type="molecule type" value="Genomic_DNA"/>
</dbReference>
<feature type="chain" id="PRO_5040275295" description="Hydrophobin" evidence="1">
    <location>
        <begin position="32"/>
        <end position="109"/>
    </location>
</feature>
<dbReference type="AlphaFoldDB" id="A0A9P3GC48"/>
<keyword evidence="3" id="KW-1185">Reference proteome</keyword>
<evidence type="ECO:0000313" key="2">
    <source>
        <dbReference type="EMBL" id="GJE93037.1"/>
    </source>
</evidence>
<evidence type="ECO:0000256" key="1">
    <source>
        <dbReference type="SAM" id="SignalP"/>
    </source>
</evidence>
<protein>
    <recommendedName>
        <fullName evidence="4">Hydrophobin</fullName>
    </recommendedName>
</protein>
<gene>
    <name evidence="2" type="ORF">PsYK624_091960</name>
</gene>
<sequence>MHPLRRLLYASPCRTMRPTLLLIALTAAAHAVPGSADAVCCRKNCGVHRPRTPDGSAAVDGAAAPPAWPPPPVCCCTAPTRVQCKLECLVRVEVLWVFGQGADVGSRLN</sequence>
<evidence type="ECO:0000313" key="3">
    <source>
        <dbReference type="Proteomes" id="UP000703269"/>
    </source>
</evidence>
<organism evidence="2 3">
    <name type="scientific">Phanerochaete sordida</name>
    <dbReference type="NCBI Taxonomy" id="48140"/>
    <lineage>
        <taxon>Eukaryota</taxon>
        <taxon>Fungi</taxon>
        <taxon>Dikarya</taxon>
        <taxon>Basidiomycota</taxon>
        <taxon>Agaricomycotina</taxon>
        <taxon>Agaricomycetes</taxon>
        <taxon>Polyporales</taxon>
        <taxon>Phanerochaetaceae</taxon>
        <taxon>Phanerochaete</taxon>
    </lineage>
</organism>
<proteinExistence type="predicted"/>
<comment type="caution">
    <text evidence="2">The sequence shown here is derived from an EMBL/GenBank/DDBJ whole genome shotgun (WGS) entry which is preliminary data.</text>
</comment>
<accession>A0A9P3GC48</accession>
<keyword evidence="1" id="KW-0732">Signal</keyword>
<reference evidence="2 3" key="1">
    <citation type="submission" date="2021-08" db="EMBL/GenBank/DDBJ databases">
        <title>Draft Genome Sequence of Phanerochaete sordida strain YK-624.</title>
        <authorList>
            <person name="Mori T."/>
            <person name="Dohra H."/>
            <person name="Suzuki T."/>
            <person name="Kawagishi H."/>
            <person name="Hirai H."/>
        </authorList>
    </citation>
    <scope>NUCLEOTIDE SEQUENCE [LARGE SCALE GENOMIC DNA]</scope>
    <source>
        <strain evidence="2 3">YK-624</strain>
    </source>
</reference>
<evidence type="ECO:0008006" key="4">
    <source>
        <dbReference type="Google" id="ProtNLM"/>
    </source>
</evidence>
<feature type="signal peptide" evidence="1">
    <location>
        <begin position="1"/>
        <end position="31"/>
    </location>
</feature>
<name>A0A9P3GC48_9APHY</name>